<feature type="transmembrane region" description="Helical" evidence="1">
    <location>
        <begin position="126"/>
        <end position="144"/>
    </location>
</feature>
<dbReference type="InterPro" id="IPR047831">
    <property type="entry name" value="GPR180/TMEM145"/>
</dbReference>
<evidence type="ECO:0000313" key="3">
    <source>
        <dbReference type="EMBL" id="RWS23974.1"/>
    </source>
</evidence>
<dbReference type="Proteomes" id="UP000288716">
    <property type="component" value="Unassembled WGS sequence"/>
</dbReference>
<comment type="caution">
    <text evidence="3">The sequence shown here is derived from an EMBL/GenBank/DDBJ whole genome shotgun (WGS) entry which is preliminary data.</text>
</comment>
<evidence type="ECO:0000256" key="1">
    <source>
        <dbReference type="SAM" id="Phobius"/>
    </source>
</evidence>
<dbReference type="GO" id="GO:0019236">
    <property type="term" value="P:response to pheromone"/>
    <property type="evidence" value="ECO:0007669"/>
    <property type="project" value="InterPro"/>
</dbReference>
<dbReference type="VEuPathDB" id="VectorBase:LDEU008066"/>
<feature type="transmembrane region" description="Helical" evidence="1">
    <location>
        <begin position="95"/>
        <end position="114"/>
    </location>
</feature>
<accession>A0A443S927</accession>
<feature type="transmembrane region" description="Helical" evidence="1">
    <location>
        <begin position="54"/>
        <end position="75"/>
    </location>
</feature>
<dbReference type="Pfam" id="PF10192">
    <property type="entry name" value="GPR180-TMEM145_TM"/>
    <property type="match status" value="1"/>
</dbReference>
<keyword evidence="1" id="KW-0472">Membrane</keyword>
<keyword evidence="1 3" id="KW-0812">Transmembrane</keyword>
<feature type="transmembrane region" description="Helical" evidence="1">
    <location>
        <begin position="164"/>
        <end position="186"/>
    </location>
</feature>
<dbReference type="AlphaFoldDB" id="A0A443S927"/>
<dbReference type="PANTHER" id="PTHR23252">
    <property type="entry name" value="INTIMAL THICKNESS RECEPTOR-RELATED"/>
    <property type="match status" value="1"/>
</dbReference>
<sequence length="342" mass="38523">PAIAALSFINSVFPADILHTDVFFSVFYGGLLIASFVVACLLNSRRLLHNTYKLYLISLLTQCIGLVLLSIYYGLYAKNGFGCELLKLIGRAFQAISTLVFLLLLILLAKGYTVTRARLKKRTSKLISIFMSVYVVIYATLFLFEAKFFDPGEVLYIYESPAGYGLIALRILGWIWFLYAIIFTLIRYPTKSAFLTRLFLLYSIWFISGPVVILISTFVVPKYMREKIINAVEILIAIEAHLVFFVLTRPSTANKNFPFHVRTTQIDVMAKAGEAGDNTLDNFTHYQYAPSKPSPSIREHSLSNHIFTVSSNGINGQELRGSVFPNDYNNSTTLANHNELSN</sequence>
<evidence type="ECO:0000259" key="2">
    <source>
        <dbReference type="Pfam" id="PF10192"/>
    </source>
</evidence>
<organism evidence="3 4">
    <name type="scientific">Leptotrombidium deliense</name>
    <dbReference type="NCBI Taxonomy" id="299467"/>
    <lineage>
        <taxon>Eukaryota</taxon>
        <taxon>Metazoa</taxon>
        <taxon>Ecdysozoa</taxon>
        <taxon>Arthropoda</taxon>
        <taxon>Chelicerata</taxon>
        <taxon>Arachnida</taxon>
        <taxon>Acari</taxon>
        <taxon>Acariformes</taxon>
        <taxon>Trombidiformes</taxon>
        <taxon>Prostigmata</taxon>
        <taxon>Anystina</taxon>
        <taxon>Parasitengona</taxon>
        <taxon>Trombiculoidea</taxon>
        <taxon>Trombiculidae</taxon>
        <taxon>Leptotrombidium</taxon>
    </lineage>
</organism>
<feature type="transmembrane region" description="Helical" evidence="1">
    <location>
        <begin position="198"/>
        <end position="221"/>
    </location>
</feature>
<dbReference type="PANTHER" id="PTHR23252:SF24">
    <property type="entry name" value="TRANSMEMBRANE PROTEIN 145"/>
    <property type="match status" value="1"/>
</dbReference>
<feature type="transmembrane region" description="Helical" evidence="1">
    <location>
        <begin position="24"/>
        <end position="42"/>
    </location>
</feature>
<feature type="domain" description="GPR180/TMEM145 transmembrane" evidence="2">
    <location>
        <begin position="31"/>
        <end position="244"/>
    </location>
</feature>
<protein>
    <submittedName>
        <fullName evidence="3">Transmembrane protein 145-like protein</fullName>
    </submittedName>
</protein>
<dbReference type="OrthoDB" id="205745at2759"/>
<dbReference type="EMBL" id="NCKV01005582">
    <property type="protein sequence ID" value="RWS23974.1"/>
    <property type="molecule type" value="Genomic_DNA"/>
</dbReference>
<feature type="non-terminal residue" evidence="3">
    <location>
        <position position="342"/>
    </location>
</feature>
<dbReference type="GO" id="GO:0007186">
    <property type="term" value="P:G protein-coupled receptor signaling pathway"/>
    <property type="evidence" value="ECO:0007669"/>
    <property type="project" value="InterPro"/>
</dbReference>
<feature type="non-terminal residue" evidence="3">
    <location>
        <position position="1"/>
    </location>
</feature>
<name>A0A443S927_9ACAR</name>
<dbReference type="InterPro" id="IPR019336">
    <property type="entry name" value="GPR180/TMEM145_TM"/>
</dbReference>
<keyword evidence="1" id="KW-1133">Transmembrane helix</keyword>
<proteinExistence type="predicted"/>
<keyword evidence="4" id="KW-1185">Reference proteome</keyword>
<gene>
    <name evidence="3" type="ORF">B4U80_10172</name>
</gene>
<dbReference type="STRING" id="299467.A0A443S927"/>
<evidence type="ECO:0000313" key="4">
    <source>
        <dbReference type="Proteomes" id="UP000288716"/>
    </source>
</evidence>
<reference evidence="3 4" key="1">
    <citation type="journal article" date="2018" name="Gigascience">
        <title>Genomes of trombidid mites reveal novel predicted allergens and laterally-transferred genes associated with secondary metabolism.</title>
        <authorList>
            <person name="Dong X."/>
            <person name="Chaisiri K."/>
            <person name="Xia D."/>
            <person name="Armstrong S.D."/>
            <person name="Fang Y."/>
            <person name="Donnelly M.J."/>
            <person name="Kadowaki T."/>
            <person name="McGarry J.W."/>
            <person name="Darby A.C."/>
            <person name="Makepeace B.L."/>
        </authorList>
    </citation>
    <scope>NUCLEOTIDE SEQUENCE [LARGE SCALE GENOMIC DNA]</scope>
    <source>
        <strain evidence="3">UoL-UT</strain>
    </source>
</reference>